<evidence type="ECO:0000313" key="5">
    <source>
        <dbReference type="EMBL" id="MDI3389550.1"/>
    </source>
</evidence>
<dbReference type="InterPro" id="IPR000835">
    <property type="entry name" value="HTH_MarR-typ"/>
</dbReference>
<evidence type="ECO:0000313" key="6">
    <source>
        <dbReference type="Proteomes" id="UP001224661"/>
    </source>
</evidence>
<protein>
    <submittedName>
        <fullName evidence="5">MarR family transcriptional regulator</fullName>
    </submittedName>
</protein>
<sequence length="158" mass="16909">MSNAVDPAELSEDIRALIWAYTRRLSGESQAVGDLTLSQQTVLARLHQAPGATSAELARAEYVSPQSMSSTVSTLVDAGLVAVSPDPRDGRRRRLDLTDEGTAAIEAVRAHKADWLRGRLVAELTPAEQRQLADAVVLLRRLLGPDTTPTTPSSKGPS</sequence>
<dbReference type="RefSeq" id="WP_282516014.1">
    <property type="nucleotide sequence ID" value="NZ_JASCIR010000029.1"/>
</dbReference>
<evidence type="ECO:0000256" key="1">
    <source>
        <dbReference type="ARBA" id="ARBA00023015"/>
    </source>
</evidence>
<keyword evidence="3" id="KW-0804">Transcription</keyword>
<dbReference type="InterPro" id="IPR052526">
    <property type="entry name" value="HTH-type_Bedaq_tolerance"/>
</dbReference>
<evidence type="ECO:0000256" key="2">
    <source>
        <dbReference type="ARBA" id="ARBA00023125"/>
    </source>
</evidence>
<evidence type="ECO:0000256" key="3">
    <source>
        <dbReference type="ARBA" id="ARBA00023163"/>
    </source>
</evidence>
<dbReference type="Proteomes" id="UP001224661">
    <property type="component" value="Unassembled WGS sequence"/>
</dbReference>
<accession>A0ABT6RYY5</accession>
<gene>
    <name evidence="5" type="ORF">QIS99_25660</name>
</gene>
<dbReference type="SUPFAM" id="SSF46785">
    <property type="entry name" value="Winged helix' DNA-binding domain"/>
    <property type="match status" value="1"/>
</dbReference>
<dbReference type="PANTHER" id="PTHR39515:SF2">
    <property type="entry name" value="HTH-TYPE TRANSCRIPTIONAL REGULATOR RV0880"/>
    <property type="match status" value="1"/>
</dbReference>
<dbReference type="InterPro" id="IPR036390">
    <property type="entry name" value="WH_DNA-bd_sf"/>
</dbReference>
<dbReference type="Pfam" id="PF12802">
    <property type="entry name" value="MarR_2"/>
    <property type="match status" value="1"/>
</dbReference>
<dbReference type="SMART" id="SM00347">
    <property type="entry name" value="HTH_MARR"/>
    <property type="match status" value="1"/>
</dbReference>
<keyword evidence="1" id="KW-0805">Transcription regulation</keyword>
<dbReference type="PROSITE" id="PS50995">
    <property type="entry name" value="HTH_MARR_2"/>
    <property type="match status" value="1"/>
</dbReference>
<dbReference type="PANTHER" id="PTHR39515">
    <property type="entry name" value="CONSERVED PROTEIN"/>
    <property type="match status" value="1"/>
</dbReference>
<reference evidence="5 6" key="1">
    <citation type="submission" date="2023-05" db="EMBL/GenBank/DDBJ databases">
        <title>Draft genome sequence of Streptomyces sp. B-S-A8 isolated from a cave soil in Thailand.</title>
        <authorList>
            <person name="Chamroensaksri N."/>
            <person name="Muangham S."/>
        </authorList>
    </citation>
    <scope>NUCLEOTIDE SEQUENCE [LARGE SCALE GENOMIC DNA]</scope>
    <source>
        <strain evidence="5 6">B-S-A8</strain>
    </source>
</reference>
<dbReference type="InterPro" id="IPR023187">
    <property type="entry name" value="Tscrpt_reg_MarR-type_CS"/>
</dbReference>
<evidence type="ECO:0000259" key="4">
    <source>
        <dbReference type="PROSITE" id="PS50995"/>
    </source>
</evidence>
<organism evidence="5 6">
    <name type="scientific">Streptomyces solicavernae</name>
    <dbReference type="NCBI Taxonomy" id="3043614"/>
    <lineage>
        <taxon>Bacteria</taxon>
        <taxon>Bacillati</taxon>
        <taxon>Actinomycetota</taxon>
        <taxon>Actinomycetes</taxon>
        <taxon>Kitasatosporales</taxon>
        <taxon>Streptomycetaceae</taxon>
        <taxon>Streptomyces</taxon>
    </lineage>
</organism>
<dbReference type="EMBL" id="JASCIR010000029">
    <property type="protein sequence ID" value="MDI3389550.1"/>
    <property type="molecule type" value="Genomic_DNA"/>
</dbReference>
<keyword evidence="2" id="KW-0238">DNA-binding</keyword>
<dbReference type="PROSITE" id="PS01117">
    <property type="entry name" value="HTH_MARR_1"/>
    <property type="match status" value="1"/>
</dbReference>
<feature type="domain" description="HTH marR-type" evidence="4">
    <location>
        <begin position="7"/>
        <end position="144"/>
    </location>
</feature>
<dbReference type="InterPro" id="IPR036388">
    <property type="entry name" value="WH-like_DNA-bd_sf"/>
</dbReference>
<dbReference type="Gene3D" id="1.10.287.100">
    <property type="match status" value="1"/>
</dbReference>
<name>A0ABT6RYY5_9ACTN</name>
<proteinExistence type="predicted"/>
<comment type="caution">
    <text evidence="5">The sequence shown here is derived from an EMBL/GenBank/DDBJ whole genome shotgun (WGS) entry which is preliminary data.</text>
</comment>
<keyword evidence="6" id="KW-1185">Reference proteome</keyword>
<dbReference type="Gene3D" id="1.10.10.10">
    <property type="entry name" value="Winged helix-like DNA-binding domain superfamily/Winged helix DNA-binding domain"/>
    <property type="match status" value="1"/>
</dbReference>